<dbReference type="Proteomes" id="UP001519460">
    <property type="component" value="Unassembled WGS sequence"/>
</dbReference>
<evidence type="ECO:0000313" key="1">
    <source>
        <dbReference type="EMBL" id="KAK7491909.1"/>
    </source>
</evidence>
<evidence type="ECO:0000313" key="2">
    <source>
        <dbReference type="Proteomes" id="UP001519460"/>
    </source>
</evidence>
<organism evidence="1 2">
    <name type="scientific">Batillaria attramentaria</name>
    <dbReference type="NCBI Taxonomy" id="370345"/>
    <lineage>
        <taxon>Eukaryota</taxon>
        <taxon>Metazoa</taxon>
        <taxon>Spiralia</taxon>
        <taxon>Lophotrochozoa</taxon>
        <taxon>Mollusca</taxon>
        <taxon>Gastropoda</taxon>
        <taxon>Caenogastropoda</taxon>
        <taxon>Sorbeoconcha</taxon>
        <taxon>Cerithioidea</taxon>
        <taxon>Batillariidae</taxon>
        <taxon>Batillaria</taxon>
    </lineage>
</organism>
<sequence length="107" mass="12219">MNAFKCCPAGSLASALERPRHGVVIDHEGCHAALESVITRGLVTEMYLHQVTCNNSIRMLHLYLWTDFFTPSERLFQQRYMYIALMGRVASGAAARWLDHRPRLRSV</sequence>
<proteinExistence type="predicted"/>
<comment type="caution">
    <text evidence="1">The sequence shown here is derived from an EMBL/GenBank/DDBJ whole genome shotgun (WGS) entry which is preliminary data.</text>
</comment>
<accession>A0ABD0KXE8</accession>
<protein>
    <submittedName>
        <fullName evidence="1">Uncharacterized protein</fullName>
    </submittedName>
</protein>
<gene>
    <name evidence="1" type="ORF">BaRGS_00016928</name>
</gene>
<dbReference type="AlphaFoldDB" id="A0ABD0KXE8"/>
<name>A0ABD0KXE8_9CAEN</name>
<keyword evidence="2" id="KW-1185">Reference proteome</keyword>
<dbReference type="EMBL" id="JACVVK020000109">
    <property type="protein sequence ID" value="KAK7491909.1"/>
    <property type="molecule type" value="Genomic_DNA"/>
</dbReference>
<reference evidence="1 2" key="1">
    <citation type="journal article" date="2023" name="Sci. Data">
        <title>Genome assembly of the Korean intertidal mud-creeper Batillaria attramentaria.</title>
        <authorList>
            <person name="Patra A.K."/>
            <person name="Ho P.T."/>
            <person name="Jun S."/>
            <person name="Lee S.J."/>
            <person name="Kim Y."/>
            <person name="Won Y.J."/>
        </authorList>
    </citation>
    <scope>NUCLEOTIDE SEQUENCE [LARGE SCALE GENOMIC DNA]</scope>
    <source>
        <strain evidence="1">Wonlab-2016</strain>
    </source>
</reference>